<dbReference type="GO" id="GO:0000462">
    <property type="term" value="P:maturation of SSU-rRNA from tricistronic rRNA transcript (SSU-rRNA, 5.8S rRNA, LSU-rRNA)"/>
    <property type="evidence" value="ECO:0007669"/>
    <property type="project" value="TreeGrafter"/>
</dbReference>
<dbReference type="OrthoDB" id="273340at2759"/>
<evidence type="ECO:0000256" key="1">
    <source>
        <dbReference type="ARBA" id="ARBA00004604"/>
    </source>
</evidence>
<feature type="compositionally biased region" description="Basic and acidic residues" evidence="6">
    <location>
        <begin position="604"/>
        <end position="613"/>
    </location>
</feature>
<sequence length="677" mass="79101">MQVSNPNDVKIYNLSVGKSLPEWLSDRAKRNLLKKDIDVRRRIELIQDFEMPTVSNCIQITPDKQYILVTGIYKPRVKCYDVNQLSLKFDRGMDEEVAQFQIISEDYSKMVFLQVDRFVEIHAQDAKYYRLRLPRVCRDFRYHKPSCDLYFVGKSDEIYRLNLEQGKFVTSLQTDATDINCCDINPLHDLFTCGTTEGHVECWDPRTRRRAAKLDCGLSTLMENDIDTKKVPAITHIKHRDGLNMAVGTSTGHILLYDIRSSKPLLVKDHNYGLPIKSINFKSDPDLVLSSDTKILKLWHRNTGQAYTSIEPGSNLNACCTFPDSGLIFMANEAPKVLAYYIPALGAAPKWCSFLDNLTEELEEDPEPTVYDDYKFVTRTELESLHLSHLIGSKMLRAYMHGYFMDLRLYNKAKSIIQPFKYTEYKKAKIKEKIEKEREERVKVKKLPNVNKALAEKLTFAEQEGSKKEKLRAETLLKDDRFSKIFKDPAFQVDEESEEYRLLNPVVSKLDKKKKKSTLQDQFEEVEDESESESSDDDRQWTEEVKKQYREIARAKKGEKMRERDDLRDEDLTIRKTKLMSLKDNHFETDSREAKRKRKLAKKTLGELVKEENEGGMISQRRNMSGNIEMTFSLRKNKKDEEQKEALREHRKERQKIRRSAGHLTRGRGKSNFWKRT</sequence>
<comment type="similarity">
    <text evidence="2">Belongs to the WD repeat NOL10/ENP2 family.</text>
</comment>
<dbReference type="SUPFAM" id="SSF50978">
    <property type="entry name" value="WD40 repeat-like"/>
    <property type="match status" value="1"/>
</dbReference>
<evidence type="ECO:0000256" key="6">
    <source>
        <dbReference type="SAM" id="MobiDB-lite"/>
    </source>
</evidence>
<evidence type="ECO:0000313" key="11">
    <source>
        <dbReference type="Proteomes" id="UP000549394"/>
    </source>
</evidence>
<keyword evidence="5" id="KW-0539">Nucleus</keyword>
<name>A0A7I8W7U9_9ANNE</name>
<evidence type="ECO:0000259" key="9">
    <source>
        <dbReference type="Pfam" id="PF23098"/>
    </source>
</evidence>
<dbReference type="GO" id="GO:0032040">
    <property type="term" value="C:small-subunit processome"/>
    <property type="evidence" value="ECO:0007669"/>
    <property type="project" value="TreeGrafter"/>
</dbReference>
<gene>
    <name evidence="10" type="ORF">DGYR_LOCUS11820</name>
</gene>
<dbReference type="InterPro" id="IPR040382">
    <property type="entry name" value="NOL10/Enp2"/>
</dbReference>
<dbReference type="InterPro" id="IPR056551">
    <property type="entry name" value="Beta-prop_NOL10_N"/>
</dbReference>
<dbReference type="FunFam" id="2.130.10.10:FF:001909">
    <property type="entry name" value="WD repeat, SAM and U-box domain-containing protein"/>
    <property type="match status" value="1"/>
</dbReference>
<evidence type="ECO:0000259" key="8">
    <source>
        <dbReference type="Pfam" id="PF23097"/>
    </source>
</evidence>
<dbReference type="Pfam" id="PF08159">
    <property type="entry name" value="NUC153"/>
    <property type="match status" value="1"/>
</dbReference>
<dbReference type="InterPro" id="IPR036322">
    <property type="entry name" value="WD40_repeat_dom_sf"/>
</dbReference>
<feature type="domain" description="Nucleolar protein 10-like second" evidence="8">
    <location>
        <begin position="370"/>
        <end position="417"/>
    </location>
</feature>
<accession>A0A7I8W7U9</accession>
<comment type="caution">
    <text evidence="10">The sequence shown here is derived from an EMBL/GenBank/DDBJ whole genome shotgun (WGS) entry which is preliminary data.</text>
</comment>
<feature type="compositionally biased region" description="Basic residues" evidence="6">
    <location>
        <begin position="653"/>
        <end position="677"/>
    </location>
</feature>
<dbReference type="PANTHER" id="PTHR14927:SF0">
    <property type="entry name" value="NUCLEOLAR PROTEIN 10"/>
    <property type="match status" value="1"/>
</dbReference>
<dbReference type="EMBL" id="CAJFCJ010000020">
    <property type="protein sequence ID" value="CAD5124248.1"/>
    <property type="molecule type" value="Genomic_DNA"/>
</dbReference>
<evidence type="ECO:0000259" key="7">
    <source>
        <dbReference type="Pfam" id="PF08159"/>
    </source>
</evidence>
<dbReference type="GO" id="GO:0030686">
    <property type="term" value="C:90S preribosome"/>
    <property type="evidence" value="ECO:0007669"/>
    <property type="project" value="TreeGrafter"/>
</dbReference>
<feature type="compositionally biased region" description="Polar residues" evidence="6">
    <location>
        <begin position="620"/>
        <end position="630"/>
    </location>
</feature>
<organism evidence="10 11">
    <name type="scientific">Dimorphilus gyrociliatus</name>
    <dbReference type="NCBI Taxonomy" id="2664684"/>
    <lineage>
        <taxon>Eukaryota</taxon>
        <taxon>Metazoa</taxon>
        <taxon>Spiralia</taxon>
        <taxon>Lophotrochozoa</taxon>
        <taxon>Annelida</taxon>
        <taxon>Polychaeta</taxon>
        <taxon>Polychaeta incertae sedis</taxon>
        <taxon>Dinophilidae</taxon>
        <taxon>Dimorphilus</taxon>
    </lineage>
</organism>
<dbReference type="InterPro" id="IPR012580">
    <property type="entry name" value="NUC153"/>
</dbReference>
<evidence type="ECO:0000256" key="4">
    <source>
        <dbReference type="ARBA" id="ARBA00022737"/>
    </source>
</evidence>
<evidence type="ECO:0000256" key="2">
    <source>
        <dbReference type="ARBA" id="ARBA00005264"/>
    </source>
</evidence>
<dbReference type="Pfam" id="PF23098">
    <property type="entry name" value="Beta-prop_NOL10_N"/>
    <property type="match status" value="1"/>
</dbReference>
<evidence type="ECO:0000313" key="10">
    <source>
        <dbReference type="EMBL" id="CAD5124248.1"/>
    </source>
</evidence>
<protein>
    <submittedName>
        <fullName evidence="10">DgyrCDS12545</fullName>
    </submittedName>
</protein>
<feature type="domain" description="NUC153" evidence="7">
    <location>
        <begin position="479"/>
        <end position="506"/>
    </location>
</feature>
<comment type="subcellular location">
    <subcellularLocation>
        <location evidence="1">Nucleus</location>
        <location evidence="1">Nucleolus</location>
    </subcellularLocation>
</comment>
<keyword evidence="11" id="KW-1185">Reference proteome</keyword>
<dbReference type="AlphaFoldDB" id="A0A7I8W7U9"/>
<reference evidence="10 11" key="1">
    <citation type="submission" date="2020-08" db="EMBL/GenBank/DDBJ databases">
        <authorList>
            <person name="Hejnol A."/>
        </authorList>
    </citation>
    <scope>NUCLEOTIDE SEQUENCE [LARGE SCALE GENOMIC DNA]</scope>
</reference>
<keyword evidence="4" id="KW-0677">Repeat</keyword>
<feature type="compositionally biased region" description="Basic and acidic residues" evidence="6">
    <location>
        <begin position="638"/>
        <end position="652"/>
    </location>
</feature>
<dbReference type="Gene3D" id="2.130.10.10">
    <property type="entry name" value="YVTN repeat-like/Quinoprotein amine dehydrogenase"/>
    <property type="match status" value="1"/>
</dbReference>
<dbReference type="PANTHER" id="PTHR14927">
    <property type="entry name" value="NUCLEOLAR PROTEIN 10"/>
    <property type="match status" value="1"/>
</dbReference>
<dbReference type="Proteomes" id="UP000549394">
    <property type="component" value="Unassembled WGS sequence"/>
</dbReference>
<feature type="compositionally biased region" description="Acidic residues" evidence="6">
    <location>
        <begin position="522"/>
        <end position="536"/>
    </location>
</feature>
<keyword evidence="3" id="KW-0853">WD repeat</keyword>
<proteinExistence type="inferred from homology"/>
<feature type="domain" description="Nucleolar protein 10-like N-terminal" evidence="9">
    <location>
        <begin position="1"/>
        <end position="365"/>
    </location>
</feature>
<evidence type="ECO:0000256" key="3">
    <source>
        <dbReference type="ARBA" id="ARBA00022574"/>
    </source>
</evidence>
<dbReference type="InterPro" id="IPR015943">
    <property type="entry name" value="WD40/YVTN_repeat-like_dom_sf"/>
</dbReference>
<evidence type="ECO:0000256" key="5">
    <source>
        <dbReference type="ARBA" id="ARBA00023242"/>
    </source>
</evidence>
<feature type="region of interest" description="Disordered" evidence="6">
    <location>
        <begin position="518"/>
        <end position="544"/>
    </location>
</feature>
<feature type="region of interest" description="Disordered" evidence="6">
    <location>
        <begin position="585"/>
        <end position="677"/>
    </location>
</feature>
<dbReference type="InterPro" id="IPR056550">
    <property type="entry name" value="NOL10_2nd"/>
</dbReference>
<dbReference type="Pfam" id="PF23097">
    <property type="entry name" value="NOL10_2nd"/>
    <property type="match status" value="1"/>
</dbReference>